<dbReference type="InterPro" id="IPR029044">
    <property type="entry name" value="Nucleotide-diphossugar_trans"/>
</dbReference>
<gene>
    <name evidence="10" type="primary">galU</name>
    <name evidence="10" type="ORF">XCR1_990032</name>
</gene>
<dbReference type="CDD" id="cd02541">
    <property type="entry name" value="UGPase_prokaryotic"/>
    <property type="match status" value="1"/>
</dbReference>
<evidence type="ECO:0000256" key="1">
    <source>
        <dbReference type="ARBA" id="ARBA00006890"/>
    </source>
</evidence>
<proteinExistence type="inferred from homology"/>
<evidence type="ECO:0000313" key="11">
    <source>
        <dbReference type="Proteomes" id="UP000019197"/>
    </source>
</evidence>
<evidence type="ECO:0000256" key="6">
    <source>
        <dbReference type="ARBA" id="ARBA00037294"/>
    </source>
</evidence>
<dbReference type="Gene3D" id="3.90.550.10">
    <property type="entry name" value="Spore Coat Polysaccharide Biosynthesis Protein SpsA, Chain A"/>
    <property type="match status" value="1"/>
</dbReference>
<evidence type="ECO:0000313" key="10">
    <source>
        <dbReference type="EMBL" id="CDL87879.1"/>
    </source>
</evidence>
<dbReference type="InterPro" id="IPR005771">
    <property type="entry name" value="GalU_uridylyltTrfase_bac/arc"/>
</dbReference>
<evidence type="ECO:0000256" key="5">
    <source>
        <dbReference type="ARBA" id="ARBA00022695"/>
    </source>
</evidence>
<comment type="catalytic activity">
    <reaction evidence="7 8">
        <text>alpha-D-glucose 1-phosphate + UTP + H(+) = UDP-alpha-D-glucose + diphosphate</text>
        <dbReference type="Rhea" id="RHEA:19889"/>
        <dbReference type="ChEBI" id="CHEBI:15378"/>
        <dbReference type="ChEBI" id="CHEBI:33019"/>
        <dbReference type="ChEBI" id="CHEBI:46398"/>
        <dbReference type="ChEBI" id="CHEBI:58601"/>
        <dbReference type="ChEBI" id="CHEBI:58885"/>
        <dbReference type="EC" id="2.7.7.9"/>
    </reaction>
</comment>
<dbReference type="AlphaFoldDB" id="W1JAY8"/>
<name>W1JAY8_9GAMM</name>
<sequence length="305" mass="33817">MSVINKKVKKAVIPVAGLGTRMLPATKAIPKEMLPLVDKPLIQYVVNECIKAGINEIILVTHSSKNSIENHFDTSFELEAILEKRVKRQLLDEVQSICPNHVTIMQTRQGIAKGLGHAVLCAKPLIGDEPFAVILPDVILDEYSTDLSEYNLSEMLSRFNDSGTSQILVEPVPVENVSDYGIVDCFGENLQPGDSKPIARVVEKPKPEEAPSNLSIVGRYVLSEKIWPLLAKTAPGAGDEIQLTDAIAMLMEKEPVEAYHLKGRSHDCGNKLGYMQAFVEYGMKHKQLGESFRDWIITLQTQIEK</sequence>
<dbReference type="NCBIfam" id="TIGR01099">
    <property type="entry name" value="galU"/>
    <property type="match status" value="1"/>
</dbReference>
<dbReference type="EC" id="2.7.7.9" evidence="2 8"/>
<dbReference type="Proteomes" id="UP000019197">
    <property type="component" value="Unassembled WGS sequence"/>
</dbReference>
<comment type="similarity">
    <text evidence="1 8">Belongs to the UDPGP type 2 family.</text>
</comment>
<evidence type="ECO:0000256" key="4">
    <source>
        <dbReference type="ARBA" id="ARBA00022679"/>
    </source>
</evidence>
<organism evidence="10 11">
    <name type="scientific">Xenorhabdus cabanillasii JM26</name>
    <dbReference type="NCBI Taxonomy" id="1427517"/>
    <lineage>
        <taxon>Bacteria</taxon>
        <taxon>Pseudomonadati</taxon>
        <taxon>Pseudomonadota</taxon>
        <taxon>Gammaproteobacteria</taxon>
        <taxon>Enterobacterales</taxon>
        <taxon>Morganellaceae</taxon>
        <taxon>Xenorhabdus</taxon>
    </lineage>
</organism>
<dbReference type="InterPro" id="IPR005835">
    <property type="entry name" value="NTP_transferase_dom"/>
</dbReference>
<reference evidence="10 11" key="1">
    <citation type="submission" date="2013-11" db="EMBL/GenBank/DDBJ databases">
        <title>Draft genome sequence and annotation of the entomopathogenic bacterium, Xenorhabdus cabanillasi strain JM26.</title>
        <authorList>
            <person name="Gualtieri M."/>
            <person name="Ogier J.C."/>
            <person name="Pages S."/>
            <person name="Givaudan A."/>
            <person name="Gaudriault S."/>
        </authorList>
    </citation>
    <scope>NUCLEOTIDE SEQUENCE [LARGE SCALE GENOMIC DNA]</scope>
    <source>
        <strain evidence="10 11">JM26</strain>
    </source>
</reference>
<keyword evidence="4 8" id="KW-0808">Transferase</keyword>
<dbReference type="OrthoDB" id="9803306at2"/>
<dbReference type="SUPFAM" id="SSF53448">
    <property type="entry name" value="Nucleotide-diphospho-sugar transferases"/>
    <property type="match status" value="1"/>
</dbReference>
<evidence type="ECO:0000256" key="8">
    <source>
        <dbReference type="RuleBase" id="RU361259"/>
    </source>
</evidence>
<dbReference type="FunFam" id="3.90.550.10:FF:000008">
    <property type="entry name" value="UTP--glucose-1-phosphate uridylyltransferase"/>
    <property type="match status" value="1"/>
</dbReference>
<comment type="function">
    <text evidence="6">May play a role in stationary phase survival.</text>
</comment>
<evidence type="ECO:0000256" key="3">
    <source>
        <dbReference type="ARBA" id="ARBA00019048"/>
    </source>
</evidence>
<dbReference type="PANTHER" id="PTHR43197">
    <property type="entry name" value="UTP--GLUCOSE-1-PHOSPHATE URIDYLYLTRANSFERASE"/>
    <property type="match status" value="1"/>
</dbReference>
<dbReference type="GO" id="GO:0006011">
    <property type="term" value="P:UDP-alpha-D-glucose metabolic process"/>
    <property type="evidence" value="ECO:0007669"/>
    <property type="project" value="InterPro"/>
</dbReference>
<dbReference type="RefSeq" id="WP_038270164.1">
    <property type="nucleotide sequence ID" value="NZ_CAWLVK010000496.1"/>
</dbReference>
<comment type="caution">
    <text evidence="10">The sequence shown here is derived from an EMBL/GenBank/DDBJ whole genome shotgun (WGS) entry which is preliminary data.</text>
</comment>
<dbReference type="Pfam" id="PF00483">
    <property type="entry name" value="NTP_transferase"/>
    <property type="match status" value="1"/>
</dbReference>
<evidence type="ECO:0000259" key="9">
    <source>
        <dbReference type="Pfam" id="PF00483"/>
    </source>
</evidence>
<protein>
    <recommendedName>
        <fullName evidence="3 8">UTP--glucose-1-phosphate uridylyltransferase</fullName>
        <ecNumber evidence="2 8">2.7.7.9</ecNumber>
    </recommendedName>
    <alternativeName>
        <fullName evidence="8">UDP-glucose pyrophosphorylase</fullName>
    </alternativeName>
</protein>
<feature type="domain" description="Nucleotidyl transferase" evidence="9">
    <location>
        <begin position="10"/>
        <end position="280"/>
    </location>
</feature>
<dbReference type="NCBIfam" id="NF009928">
    <property type="entry name" value="PRK13389.1"/>
    <property type="match status" value="1"/>
</dbReference>
<accession>W1JAY8</accession>
<dbReference type="EMBL" id="CBXE010000496">
    <property type="protein sequence ID" value="CDL87879.1"/>
    <property type="molecule type" value="Genomic_DNA"/>
</dbReference>
<keyword evidence="5 8" id="KW-0548">Nucleotidyltransferase</keyword>
<evidence type="ECO:0000256" key="7">
    <source>
        <dbReference type="ARBA" id="ARBA00048128"/>
    </source>
</evidence>
<dbReference type="GO" id="GO:0005829">
    <property type="term" value="C:cytosol"/>
    <property type="evidence" value="ECO:0007669"/>
    <property type="project" value="UniProtKB-ARBA"/>
</dbReference>
<evidence type="ECO:0000256" key="2">
    <source>
        <dbReference type="ARBA" id="ARBA00012415"/>
    </source>
</evidence>
<dbReference type="PANTHER" id="PTHR43197:SF1">
    <property type="entry name" value="UTP--GLUCOSE-1-PHOSPHATE URIDYLYLTRANSFERASE"/>
    <property type="match status" value="1"/>
</dbReference>
<dbReference type="GO" id="GO:0003983">
    <property type="term" value="F:UTP:glucose-1-phosphate uridylyltransferase activity"/>
    <property type="evidence" value="ECO:0007669"/>
    <property type="project" value="UniProtKB-EC"/>
</dbReference>